<dbReference type="OMA" id="QLIFCEH"/>
<reference evidence="3 4" key="1">
    <citation type="submission" date="2012-03" db="EMBL/GenBank/DDBJ databases">
        <title>Whole Genome Assembly of Papio anubis.</title>
        <authorList>
            <person name="Liu Y.L."/>
            <person name="Abraham K.A."/>
            <person name="Akbar H.A."/>
            <person name="Ali S.A."/>
            <person name="Anosike U.A."/>
            <person name="Aqrawi P.A."/>
            <person name="Arias F.A."/>
            <person name="Attaway T.A."/>
            <person name="Awwad R.A."/>
            <person name="Babu C.B."/>
            <person name="Bandaranaike D.B."/>
            <person name="Battles P.B."/>
            <person name="Bell A.B."/>
            <person name="Beltran B.B."/>
            <person name="Berhane-Mersha D.B."/>
            <person name="Bess C.B."/>
            <person name="Bickham C.B."/>
            <person name="Bolden T.B."/>
            <person name="Carter K.C."/>
            <person name="Chau D.C."/>
            <person name="Chavez A.C."/>
            <person name="Clerc-Blankenburg K.C."/>
            <person name="Coyle M.C."/>
            <person name="Dao M.D."/>
            <person name="Davila M.L.D."/>
            <person name="Davy-Carroll L.D."/>
            <person name="Denson S.D."/>
            <person name="Dinh H.D."/>
            <person name="Fernandez S.F."/>
            <person name="Fernando P.F."/>
            <person name="Forbes L.F."/>
            <person name="Francis C.F."/>
            <person name="Francisco L.F."/>
            <person name="Fu Q.F."/>
            <person name="Garcia-Iii R.G."/>
            <person name="Garrett T.G."/>
            <person name="Gross S.G."/>
            <person name="Gubbala S.G."/>
            <person name="Hirani K.H."/>
            <person name="Hogues M.H."/>
            <person name="Hollins B.H."/>
            <person name="Jackson L.J."/>
            <person name="Javaid M.J."/>
            <person name="Jhangiani S.J."/>
            <person name="Johnson A.J."/>
            <person name="Johnson B.J."/>
            <person name="Jones J.J."/>
            <person name="Joshi V.J."/>
            <person name="Kalu J.K."/>
            <person name="Khan N.K."/>
            <person name="Korchina V.K."/>
            <person name="Kovar C.K."/>
            <person name="Lago L.L."/>
            <person name="Lara F.L."/>
            <person name="Le T.-K.L."/>
            <person name="Lee S.L."/>
            <person name="Legall-Iii F.L."/>
            <person name="Lemon S.L."/>
            <person name="Liu J.L."/>
            <person name="Liu Y.-S.L."/>
            <person name="Liyanage D.L."/>
            <person name="Lopez J.L."/>
            <person name="Lorensuhewa L.L."/>
            <person name="Mata R.M."/>
            <person name="Mathew T.M."/>
            <person name="Mercado C.M."/>
            <person name="Mercado I.M."/>
            <person name="Morales K.M."/>
            <person name="Morgan M.M."/>
            <person name="Munidasa M.M."/>
            <person name="Ngo D.N."/>
            <person name="Nguyen L.N."/>
            <person name="Nguyen T.N."/>
            <person name="Nguyen N.N."/>
            <person name="Obregon M.O."/>
            <person name="Okwuonu G.O."/>
            <person name="Ongeri F.O."/>
            <person name="Onwere C.O."/>
            <person name="Osifeso I.O."/>
            <person name="Parra A.P."/>
            <person name="Patil S.P."/>
            <person name="Perez A.P."/>
            <person name="Perez Y.P."/>
            <person name="Pham C.P."/>
            <person name="Pu L.-L.P."/>
            <person name="Puazo M.P."/>
            <person name="Quiroz J.Q."/>
            <person name="Rouhana J.R."/>
            <person name="Ruiz M.R."/>
            <person name="Ruiz S.-J.R."/>
            <person name="Saada N.S."/>
            <person name="Santibanez J.S."/>
            <person name="Scheel M.S."/>
            <person name="Schneider B.S."/>
            <person name="Simmons D.S."/>
            <person name="Sisson I.S."/>
            <person name="Tang L.-Y.T."/>
            <person name="Thornton R.T."/>
            <person name="Tisius J.T."/>
            <person name="Toledanes G.T."/>
            <person name="Trejos Z.T."/>
            <person name="Usmani K.U."/>
            <person name="Varghese R.V."/>
            <person name="Vattathil S.V."/>
            <person name="Vee V.V."/>
            <person name="Walker D.W."/>
            <person name="Weissenberger G.W."/>
            <person name="White C.W."/>
            <person name="Williams A.W."/>
            <person name="Woodworth J.W."/>
            <person name="Wright R.W."/>
            <person name="Zhu Y.Z."/>
            <person name="Han Y.H."/>
            <person name="Newsham I.N."/>
            <person name="Nazareth L.N."/>
            <person name="Worley K.W."/>
            <person name="Muzny D.M."/>
            <person name="Rogers J.R."/>
            <person name="Gibbs R.G."/>
        </authorList>
    </citation>
    <scope>NUCLEOTIDE SEQUENCE [LARGE SCALE GENOMIC DNA]</scope>
</reference>
<evidence type="ECO:0000256" key="1">
    <source>
        <dbReference type="SAM" id="Phobius"/>
    </source>
</evidence>
<keyword evidence="1" id="KW-0812">Transmembrane</keyword>
<feature type="signal peptide" evidence="2">
    <location>
        <begin position="1"/>
        <end position="15"/>
    </location>
</feature>
<proteinExistence type="predicted"/>
<reference evidence="3" key="3">
    <citation type="submission" date="2025-09" db="UniProtKB">
        <authorList>
            <consortium name="Ensembl"/>
        </authorList>
    </citation>
    <scope>IDENTIFICATION</scope>
</reference>
<dbReference type="PRINTS" id="PR02045">
    <property type="entry name" value="F138DOMAIN"/>
</dbReference>
<keyword evidence="1" id="KW-1133">Transmembrane helix</keyword>
<organism evidence="3 4">
    <name type="scientific">Papio anubis</name>
    <name type="common">Olive baboon</name>
    <dbReference type="NCBI Taxonomy" id="9555"/>
    <lineage>
        <taxon>Eukaryota</taxon>
        <taxon>Metazoa</taxon>
        <taxon>Chordata</taxon>
        <taxon>Craniata</taxon>
        <taxon>Vertebrata</taxon>
        <taxon>Euteleostomi</taxon>
        <taxon>Mammalia</taxon>
        <taxon>Eutheria</taxon>
        <taxon>Euarchontoglires</taxon>
        <taxon>Primates</taxon>
        <taxon>Haplorrhini</taxon>
        <taxon>Catarrhini</taxon>
        <taxon>Cercopithecidae</taxon>
        <taxon>Cercopithecinae</taxon>
        <taxon>Papio</taxon>
    </lineage>
</organism>
<dbReference type="PANTHER" id="PTHR12138:SF162">
    <property type="entry name" value="CHROMOSOME UNDETERMINED SCAFFOLD_275, WHOLE GENOME SHOTGUN SEQUENCE"/>
    <property type="match status" value="1"/>
</dbReference>
<evidence type="ECO:0000313" key="4">
    <source>
        <dbReference type="Proteomes" id="UP000028761"/>
    </source>
</evidence>
<sequence>MFKLFFFFFFRRSLALSPRLECSGTISAHCNLRLPSSSDSPASASQVTGIKGMCHHTQLIFCEHPSFIFIFFFCCFFFFLRWSLALSPRLECSGRISAHCKLRLPGLRHSPASASPVAGTTGARHLARLVFCIFSRDGVSPY</sequence>
<keyword evidence="4" id="KW-1185">Reference proteome</keyword>
<dbReference type="GeneTree" id="ENSGT00940000163505"/>
<keyword evidence="1" id="KW-0472">Membrane</keyword>
<dbReference type="Proteomes" id="UP000028761">
    <property type="component" value="Chromosome 2"/>
</dbReference>
<protein>
    <recommendedName>
        <fullName evidence="5">Secreted protein</fullName>
    </recommendedName>
</protein>
<evidence type="ECO:0000256" key="2">
    <source>
        <dbReference type="SAM" id="SignalP"/>
    </source>
</evidence>
<keyword evidence="2" id="KW-0732">Signal</keyword>
<reference evidence="3" key="2">
    <citation type="submission" date="2025-08" db="UniProtKB">
        <authorList>
            <consortium name="Ensembl"/>
        </authorList>
    </citation>
    <scope>IDENTIFICATION</scope>
</reference>
<name>A0A8I5N227_PAPAN</name>
<feature type="transmembrane region" description="Helical" evidence="1">
    <location>
        <begin position="67"/>
        <end position="86"/>
    </location>
</feature>
<evidence type="ECO:0008006" key="5">
    <source>
        <dbReference type="Google" id="ProtNLM"/>
    </source>
</evidence>
<dbReference type="Ensembl" id="ENSPANT00000067790.1">
    <property type="protein sequence ID" value="ENSPANP00000052312.1"/>
    <property type="gene ID" value="ENSPANG00000045561.1"/>
</dbReference>
<feature type="chain" id="PRO_5035283629" description="Secreted protein" evidence="2">
    <location>
        <begin position="16"/>
        <end position="142"/>
    </location>
</feature>
<evidence type="ECO:0000313" key="3">
    <source>
        <dbReference type="Ensembl" id="ENSPANP00000052312.1"/>
    </source>
</evidence>
<dbReference type="PANTHER" id="PTHR12138">
    <property type="entry name" value="PRIMATE-EXPANDED PROTEIN FAMILY"/>
    <property type="match status" value="1"/>
</dbReference>
<accession>A0A8I5N227</accession>
<dbReference type="AlphaFoldDB" id="A0A8I5N227"/>